<keyword evidence="1" id="KW-1133">Transmembrane helix</keyword>
<name>A0A4R6TIF0_9FLAO</name>
<gene>
    <name evidence="2" type="ORF">DFQ07_0657</name>
</gene>
<feature type="transmembrane region" description="Helical" evidence="1">
    <location>
        <begin position="12"/>
        <end position="28"/>
    </location>
</feature>
<dbReference type="EMBL" id="SNYH01000001">
    <property type="protein sequence ID" value="TDQ30315.1"/>
    <property type="molecule type" value="Genomic_DNA"/>
</dbReference>
<accession>A0A4R6TIF0</accession>
<evidence type="ECO:0000256" key="1">
    <source>
        <dbReference type="SAM" id="Phobius"/>
    </source>
</evidence>
<organism evidence="2 3">
    <name type="scientific">Tenacibaculum caenipelagi</name>
    <dbReference type="NCBI Taxonomy" id="1325435"/>
    <lineage>
        <taxon>Bacteria</taxon>
        <taxon>Pseudomonadati</taxon>
        <taxon>Bacteroidota</taxon>
        <taxon>Flavobacteriia</taxon>
        <taxon>Flavobacteriales</taxon>
        <taxon>Flavobacteriaceae</taxon>
        <taxon>Tenacibaculum</taxon>
    </lineage>
</organism>
<evidence type="ECO:0000313" key="2">
    <source>
        <dbReference type="EMBL" id="TDQ30315.1"/>
    </source>
</evidence>
<dbReference type="Proteomes" id="UP000295390">
    <property type="component" value="Unassembled WGS sequence"/>
</dbReference>
<reference evidence="2 3" key="1">
    <citation type="submission" date="2019-03" db="EMBL/GenBank/DDBJ databases">
        <title>Genomic Encyclopedia of Type Strains, Phase III (KMG-III): the genomes of soil and plant-associated and newly described type strains.</title>
        <authorList>
            <person name="Whitman W."/>
        </authorList>
    </citation>
    <scope>NUCLEOTIDE SEQUENCE [LARGE SCALE GENOMIC DNA]</scope>
    <source>
        <strain evidence="2 3">CECT 8283</strain>
    </source>
</reference>
<comment type="caution">
    <text evidence="2">The sequence shown here is derived from an EMBL/GenBank/DDBJ whole genome shotgun (WGS) entry which is preliminary data.</text>
</comment>
<dbReference type="AlphaFoldDB" id="A0A4R6TIF0"/>
<dbReference type="OrthoDB" id="9878033at2"/>
<keyword evidence="1" id="KW-0472">Membrane</keyword>
<keyword evidence="3" id="KW-1185">Reference proteome</keyword>
<keyword evidence="1" id="KW-0812">Transmembrane</keyword>
<proteinExistence type="predicted"/>
<evidence type="ECO:0000313" key="3">
    <source>
        <dbReference type="Proteomes" id="UP000295390"/>
    </source>
</evidence>
<dbReference type="RefSeq" id="WP_133534827.1">
    <property type="nucleotide sequence ID" value="NZ_SNYH01000001.1"/>
</dbReference>
<sequence>MKSRIKRIEIGLIILVILTIINTTYNFLNYKSKTTTEKEKVALPKQLNRELLNKTTFKIKDYYNNSNWSNLYNIFGEFAKAQINTEDVIKEFKKLSSLTGYIGTYAYSHYTYLGNENDADWFDVYYKCSFSNGNGTIKIRYRVVEPEDFEIVGLNINLDEI</sequence>
<protein>
    <submittedName>
        <fullName evidence="2">Uncharacterized protein</fullName>
    </submittedName>
</protein>